<dbReference type="InterPro" id="IPR043519">
    <property type="entry name" value="NT_sf"/>
</dbReference>
<feature type="domain" description="RelA/SpoT" evidence="1">
    <location>
        <begin position="47"/>
        <end position="174"/>
    </location>
</feature>
<dbReference type="CDD" id="cd05399">
    <property type="entry name" value="NT_Rel-Spo_like"/>
    <property type="match status" value="1"/>
</dbReference>
<sequence>MLPKTKNIILKEYDQKSALYAAYGQKLSELVQELLNDSKVAFHSVSFRKKERLSLSNKLNKPGATYERLSDITDICGLRVITYFEDDVKKVSKIFSSELEIDEANSSDKSESLDPDRFGYLSVHFVVSNGQERNKLTEYKRFDGIKAEIQVRSILQHAWAEIEHDLGYKSRDGIPKTVRRRFSRLAGLLELADQEFRTIREELTSYSSEVLGSIKRAPADVDLNAISLRALVDSNELVKRIDQAIADAGNCVIDEIDTDDFGKEAARLEFFGMTTIDDVTNALSTNEASIVEFARLWLTRNDDQSGGSFSPGICLFYLSYTLALATHNTETLQDYVSIFIGNAGQMDVNKITSELQSTYLKMS</sequence>
<keyword evidence="3" id="KW-1185">Reference proteome</keyword>
<evidence type="ECO:0000313" key="2">
    <source>
        <dbReference type="EMBL" id="VVE52913.1"/>
    </source>
</evidence>
<dbReference type="AlphaFoldDB" id="A0A5E4YYC9"/>
<dbReference type="PANTHER" id="PTHR41773">
    <property type="entry name" value="GTP PYROPHOSPHATASE-RELATED"/>
    <property type="match status" value="1"/>
</dbReference>
<protein>
    <submittedName>
        <fullName evidence="2">GTP pyrophosphokinase YwaC</fullName>
        <ecNumber evidence="2">2.7.6.5</ecNumber>
    </submittedName>
</protein>
<dbReference type="SUPFAM" id="SSF81301">
    <property type="entry name" value="Nucleotidyltransferase"/>
    <property type="match status" value="1"/>
</dbReference>
<dbReference type="OrthoDB" id="9789634at2"/>
<reference evidence="2 3" key="1">
    <citation type="submission" date="2019-08" db="EMBL/GenBank/DDBJ databases">
        <authorList>
            <person name="Peeters C."/>
        </authorList>
    </citation>
    <scope>NUCLEOTIDE SEQUENCE [LARGE SCALE GENOMIC DNA]</scope>
    <source>
        <strain evidence="2 3">LMG 31011</strain>
    </source>
</reference>
<gene>
    <name evidence="2" type="primary">ywaC</name>
    <name evidence="2" type="ORF">PAQ31011_04831</name>
</gene>
<dbReference type="EC" id="2.7.6.5" evidence="2"/>
<dbReference type="Gene3D" id="3.30.460.10">
    <property type="entry name" value="Beta Polymerase, domain 2"/>
    <property type="match status" value="1"/>
</dbReference>
<organism evidence="2 3">
    <name type="scientific">Pandoraea aquatica</name>
    <dbReference type="NCBI Taxonomy" id="2508290"/>
    <lineage>
        <taxon>Bacteria</taxon>
        <taxon>Pseudomonadati</taxon>
        <taxon>Pseudomonadota</taxon>
        <taxon>Betaproteobacteria</taxon>
        <taxon>Burkholderiales</taxon>
        <taxon>Burkholderiaceae</taxon>
        <taxon>Pandoraea</taxon>
    </lineage>
</organism>
<dbReference type="SMART" id="SM00954">
    <property type="entry name" value="RelA_SpoT"/>
    <property type="match status" value="1"/>
</dbReference>
<dbReference type="GO" id="GO:0008728">
    <property type="term" value="F:GTP diphosphokinase activity"/>
    <property type="evidence" value="ECO:0007669"/>
    <property type="project" value="UniProtKB-EC"/>
</dbReference>
<proteinExistence type="predicted"/>
<dbReference type="Pfam" id="PF04607">
    <property type="entry name" value="RelA_SpoT"/>
    <property type="match status" value="1"/>
</dbReference>
<dbReference type="Proteomes" id="UP000366819">
    <property type="component" value="Unassembled WGS sequence"/>
</dbReference>
<evidence type="ECO:0000259" key="1">
    <source>
        <dbReference type="SMART" id="SM00954"/>
    </source>
</evidence>
<dbReference type="RefSeq" id="WP_150578154.1">
    <property type="nucleotide sequence ID" value="NZ_CABPSN010000010.1"/>
</dbReference>
<accession>A0A5E4YYC9</accession>
<name>A0A5E4YYC9_9BURK</name>
<dbReference type="GO" id="GO:0015969">
    <property type="term" value="P:guanosine tetraphosphate metabolic process"/>
    <property type="evidence" value="ECO:0007669"/>
    <property type="project" value="InterPro"/>
</dbReference>
<dbReference type="EMBL" id="CABPSN010000010">
    <property type="protein sequence ID" value="VVE52913.1"/>
    <property type="molecule type" value="Genomic_DNA"/>
</dbReference>
<dbReference type="InterPro" id="IPR007685">
    <property type="entry name" value="RelA_SpoT"/>
</dbReference>
<keyword evidence="2" id="KW-0808">Transferase</keyword>
<evidence type="ECO:0000313" key="3">
    <source>
        <dbReference type="Proteomes" id="UP000366819"/>
    </source>
</evidence>
<dbReference type="GO" id="GO:0016301">
    <property type="term" value="F:kinase activity"/>
    <property type="evidence" value="ECO:0007669"/>
    <property type="project" value="UniProtKB-KW"/>
</dbReference>
<keyword evidence="2" id="KW-0418">Kinase</keyword>
<dbReference type="PANTHER" id="PTHR41773:SF1">
    <property type="entry name" value="RELA_SPOT DOMAIN-CONTAINING PROTEIN"/>
    <property type="match status" value="1"/>
</dbReference>
<dbReference type="Gene3D" id="1.10.287.860">
    <property type="entry name" value="Nucleotidyltransferase"/>
    <property type="match status" value="1"/>
</dbReference>